<feature type="region of interest" description="Disordered" evidence="1">
    <location>
        <begin position="269"/>
        <end position="291"/>
    </location>
</feature>
<name>A0A9D2NFA5_9FIRM</name>
<proteinExistence type="predicted"/>
<organism evidence="2 3">
    <name type="scientific">Candidatus Eisenbergiella merdavium</name>
    <dbReference type="NCBI Taxonomy" id="2838551"/>
    <lineage>
        <taxon>Bacteria</taxon>
        <taxon>Bacillati</taxon>
        <taxon>Bacillota</taxon>
        <taxon>Clostridia</taxon>
        <taxon>Lachnospirales</taxon>
        <taxon>Lachnospiraceae</taxon>
        <taxon>Eisenbergiella</taxon>
    </lineage>
</organism>
<comment type="caution">
    <text evidence="2">The sequence shown here is derived from an EMBL/GenBank/DDBJ whole genome shotgun (WGS) entry which is preliminary data.</text>
</comment>
<dbReference type="Proteomes" id="UP000823891">
    <property type="component" value="Unassembled WGS sequence"/>
</dbReference>
<evidence type="ECO:0000313" key="3">
    <source>
        <dbReference type="Proteomes" id="UP000823891"/>
    </source>
</evidence>
<reference evidence="2" key="2">
    <citation type="submission" date="2021-04" db="EMBL/GenBank/DDBJ databases">
        <authorList>
            <person name="Gilroy R."/>
        </authorList>
    </citation>
    <scope>NUCLEOTIDE SEQUENCE</scope>
    <source>
        <strain evidence="2">USAMLcec2-132</strain>
    </source>
</reference>
<evidence type="ECO:0000313" key="2">
    <source>
        <dbReference type="EMBL" id="HJC23660.1"/>
    </source>
</evidence>
<accession>A0A9D2NFA5</accession>
<dbReference type="EMBL" id="DWWS01000028">
    <property type="protein sequence ID" value="HJC23660.1"/>
    <property type="molecule type" value="Genomic_DNA"/>
</dbReference>
<protein>
    <submittedName>
        <fullName evidence="2">Uncharacterized protein</fullName>
    </submittedName>
</protein>
<gene>
    <name evidence="2" type="ORF">H9761_08160</name>
</gene>
<sequence length="291" mass="34194">MEYLDAYLIEEKKKGLALPPFFRRPRRFADNDGEVEISFVLLPSRWLKRPGRLKQRIARLQRRFPPRGLVWYEDRLRDALEPALSREQTRMGEQALPESFWMARFYREQPFRENLIVLLPGSSEDGPERLLLRQERWMREFLGEDYGRLNGLLLVSDAIPESAGSLSLTDGHSYYRHIYQDTGLPVIGAGRLPEYFRKKAPGRTICVDAGARREAPVCCLPGETIYLDMTSDAEKERLLYAKRRDVCYRSLRMYLDTFVRKRYNTNRCKSEGRGRRQLPSGGFMMKEQERE</sequence>
<evidence type="ECO:0000256" key="1">
    <source>
        <dbReference type="SAM" id="MobiDB-lite"/>
    </source>
</evidence>
<reference evidence="2" key="1">
    <citation type="journal article" date="2021" name="PeerJ">
        <title>Extensive microbial diversity within the chicken gut microbiome revealed by metagenomics and culture.</title>
        <authorList>
            <person name="Gilroy R."/>
            <person name="Ravi A."/>
            <person name="Getino M."/>
            <person name="Pursley I."/>
            <person name="Horton D.L."/>
            <person name="Alikhan N.F."/>
            <person name="Baker D."/>
            <person name="Gharbi K."/>
            <person name="Hall N."/>
            <person name="Watson M."/>
            <person name="Adriaenssens E.M."/>
            <person name="Foster-Nyarko E."/>
            <person name="Jarju S."/>
            <person name="Secka A."/>
            <person name="Antonio M."/>
            <person name="Oren A."/>
            <person name="Chaudhuri R.R."/>
            <person name="La Ragione R."/>
            <person name="Hildebrand F."/>
            <person name="Pallen M.J."/>
        </authorList>
    </citation>
    <scope>NUCLEOTIDE SEQUENCE</scope>
    <source>
        <strain evidence="2">USAMLcec2-132</strain>
    </source>
</reference>
<dbReference type="AlphaFoldDB" id="A0A9D2NFA5"/>